<name>A0A2N7VKW8_9BURK</name>
<sequence>MRSLICLLVVAALSGCAQLQALRSDGPQQSASATQTPTPVVDFTIPPDALGARDPHLTAILGKVGAVASKQSQPTTIRVAALAQDFPYLNQAIKRGIAPSRAATIRLEDLAVGSCQPYRIQLGPTE</sequence>
<evidence type="ECO:0008006" key="4">
    <source>
        <dbReference type="Google" id="ProtNLM"/>
    </source>
</evidence>
<keyword evidence="1" id="KW-0732">Signal</keyword>
<dbReference type="EMBL" id="PNYB01000028">
    <property type="protein sequence ID" value="PMS17783.1"/>
    <property type="molecule type" value="Genomic_DNA"/>
</dbReference>
<dbReference type="Proteomes" id="UP000235347">
    <property type="component" value="Unassembled WGS sequence"/>
</dbReference>
<feature type="chain" id="PRO_5014873102" description="Lipoprotein" evidence="1">
    <location>
        <begin position="22"/>
        <end position="126"/>
    </location>
</feature>
<evidence type="ECO:0000313" key="2">
    <source>
        <dbReference type="EMBL" id="PMS17783.1"/>
    </source>
</evidence>
<evidence type="ECO:0000256" key="1">
    <source>
        <dbReference type="SAM" id="SignalP"/>
    </source>
</evidence>
<comment type="caution">
    <text evidence="2">The sequence shown here is derived from an EMBL/GenBank/DDBJ whole genome shotgun (WGS) entry which is preliminary data.</text>
</comment>
<evidence type="ECO:0000313" key="3">
    <source>
        <dbReference type="Proteomes" id="UP000235347"/>
    </source>
</evidence>
<dbReference type="AlphaFoldDB" id="A0A2N7VKW8"/>
<proteinExistence type="predicted"/>
<protein>
    <recommendedName>
        <fullName evidence="4">Lipoprotein</fullName>
    </recommendedName>
</protein>
<reference evidence="2 3" key="1">
    <citation type="submission" date="2018-01" db="EMBL/GenBank/DDBJ databases">
        <title>Whole genome analyses suggest that Burkholderia sensu lato contains two further novel genera in the rhizoxinica-symbiotica group Mycetohabitans gen. nov., and Trinickia gen. nov.: implications for the evolution of diazotrophy and nodulation in the Burkholderiaceae.</title>
        <authorList>
            <person name="Estrada-de los Santos P."/>
            <person name="Palmer M."/>
            <person name="Chavez-Ramirez B."/>
            <person name="Beukes C."/>
            <person name="Steenkamp E.T."/>
            <person name="Hirsch A.M."/>
            <person name="Manyaka P."/>
            <person name="Maluk M."/>
            <person name="Lafos M."/>
            <person name="Crook M."/>
            <person name="Gross E."/>
            <person name="Simon M.F."/>
            <person name="Bueno dos Reis Junior F."/>
            <person name="Poole P.S."/>
            <person name="Venter S.N."/>
            <person name="James E.K."/>
        </authorList>
    </citation>
    <scope>NUCLEOTIDE SEQUENCE [LARGE SCALE GENOMIC DNA]</scope>
    <source>
        <strain evidence="2 3">GP25-8</strain>
    </source>
</reference>
<organism evidence="2 3">
    <name type="scientific">Trinickia soli</name>
    <dbReference type="NCBI Taxonomy" id="380675"/>
    <lineage>
        <taxon>Bacteria</taxon>
        <taxon>Pseudomonadati</taxon>
        <taxon>Pseudomonadota</taxon>
        <taxon>Betaproteobacteria</taxon>
        <taxon>Burkholderiales</taxon>
        <taxon>Burkholderiaceae</taxon>
        <taxon>Trinickia</taxon>
    </lineage>
</organism>
<keyword evidence="3" id="KW-1185">Reference proteome</keyword>
<feature type="signal peptide" evidence="1">
    <location>
        <begin position="1"/>
        <end position="21"/>
    </location>
</feature>
<dbReference type="PROSITE" id="PS51257">
    <property type="entry name" value="PROKAR_LIPOPROTEIN"/>
    <property type="match status" value="1"/>
</dbReference>
<gene>
    <name evidence="2" type="ORF">C0Z19_23780</name>
</gene>
<accession>A0A2N7VKW8</accession>